<dbReference type="GO" id="GO:0036009">
    <property type="term" value="F:protein-glutamine N-methyltransferase activity"/>
    <property type="evidence" value="ECO:0000318"/>
    <property type="project" value="GO_Central"/>
</dbReference>
<dbReference type="FunCoup" id="Q1K7F9">
    <property type="interactions" value="70"/>
</dbReference>
<dbReference type="STRING" id="367110.Q1K7F9"/>
<evidence type="ECO:0000313" key="3">
    <source>
        <dbReference type="Proteomes" id="UP000001805"/>
    </source>
</evidence>
<dbReference type="AlphaFoldDB" id="Q1K7F9"/>
<gene>
    <name evidence="2" type="ORF">NCU03816</name>
</gene>
<dbReference type="GO" id="GO:0006415">
    <property type="term" value="P:translational termination"/>
    <property type="evidence" value="ECO:0000318"/>
    <property type="project" value="GO_Central"/>
</dbReference>
<accession>Q1K7F9</accession>
<proteinExistence type="predicted"/>
<organism evidence="2 3">
    <name type="scientific">Neurospora crassa (strain ATCC 24698 / 74-OR23-1A / CBS 708.71 / DSM 1257 / FGSC 987)</name>
    <dbReference type="NCBI Taxonomy" id="367110"/>
    <lineage>
        <taxon>Eukaryota</taxon>
        <taxon>Fungi</taxon>
        <taxon>Dikarya</taxon>
        <taxon>Ascomycota</taxon>
        <taxon>Pezizomycotina</taxon>
        <taxon>Sordariomycetes</taxon>
        <taxon>Sordariomycetidae</taxon>
        <taxon>Sordariales</taxon>
        <taxon>Sordariaceae</taxon>
        <taxon>Neurospora</taxon>
    </lineage>
</organism>
<dbReference type="InterPro" id="IPR050320">
    <property type="entry name" value="N5-glutamine_MTase"/>
</dbReference>
<dbReference type="EMBL" id="CM002240">
    <property type="protein sequence ID" value="EAA31969.2"/>
    <property type="molecule type" value="Genomic_DNA"/>
</dbReference>
<dbReference type="OrthoDB" id="269872at2759"/>
<dbReference type="PANTHER" id="PTHR18895">
    <property type="entry name" value="HEMK METHYLTRANSFERASE"/>
    <property type="match status" value="1"/>
</dbReference>
<dbReference type="RefSeq" id="XP_961205.2">
    <property type="nucleotide sequence ID" value="XM_956112.2"/>
</dbReference>
<name>Q1K7F9_NEUCR</name>
<dbReference type="VEuPathDB" id="FungiDB:NCU03816"/>
<sequence length="429" mass="47876">MPRIKPQLFWQGRKKLGLNAAKLLPVCRTLESTANELRWIKQHVAETPSIIPFGARVWKLCDRRGKGLPLAYVLGNQPFGDLEIKCQPGVLIPRTETESYTIHLSNILRHSLSSSKSESDPDQHQPLNIIDLCTGTGCIPLLLYSQLSRSLPLQSLNIVGVDISQKAINLSRQNLHHNLHAHRFPRPSSPRDKSHPQRLLHFHKADIFSPTSLDPILSTPSSSSTSSSSSSSSSSSTGTGEWDLLTSNPPYISPSGFALSTSRSVRNWEPKLALVPPVERVDLHQKHFYDHWYYPDNEILLQTVEYQEEDVFYARLLEIARTYRPKRVLMEVGDMEQAKRVVGMVLGDGKLRGLYFGNGEVTRGGNERGAGAGAVQIWRDDLVGFEGYEEIMEVGVGVDGQKQIIVVKGHPEGHGRSVYLRRVGVVDDV</sequence>
<dbReference type="KEGG" id="ncr:NCU03816"/>
<reference evidence="2 3" key="1">
    <citation type="journal article" date="2003" name="Nature">
        <title>The genome sequence of the filamentous fungus Neurospora crassa.</title>
        <authorList>
            <person name="Galagan J.E."/>
            <person name="Calvo S.E."/>
            <person name="Borkovich K.A."/>
            <person name="Selker E.U."/>
            <person name="Read N.D."/>
            <person name="Jaffe D."/>
            <person name="FitzHugh W."/>
            <person name="Ma L.J."/>
            <person name="Smirnov S."/>
            <person name="Purcell S."/>
            <person name="Rehman B."/>
            <person name="Elkins T."/>
            <person name="Engels R."/>
            <person name="Wang S."/>
            <person name="Nielsen C.B."/>
            <person name="Butler J."/>
            <person name="Endrizzi M."/>
            <person name="Qui D."/>
            <person name="Ianakiev P."/>
            <person name="Bell-Pedersen D."/>
            <person name="Nelson M.A."/>
            <person name="Werner-Washburne M."/>
            <person name="Selitrennikoff C.P."/>
            <person name="Kinsey J.A."/>
            <person name="Braun E.L."/>
            <person name="Zelter A."/>
            <person name="Schulte U."/>
            <person name="Kothe G.O."/>
            <person name="Jedd G."/>
            <person name="Mewes W."/>
            <person name="Staben C."/>
            <person name="Marcotte E."/>
            <person name="Greenberg D."/>
            <person name="Roy A."/>
            <person name="Foley K."/>
            <person name="Naylor J."/>
            <person name="Stange-Thomann N."/>
            <person name="Barrett R."/>
            <person name="Gnerre S."/>
            <person name="Kamal M."/>
            <person name="Kamvysselis M."/>
            <person name="Mauceli E."/>
            <person name="Bielke C."/>
            <person name="Rudd S."/>
            <person name="Frishman D."/>
            <person name="Krystofova S."/>
            <person name="Rasmussen C."/>
            <person name="Metzenberg R.L."/>
            <person name="Perkins D.D."/>
            <person name="Kroken S."/>
            <person name="Cogoni C."/>
            <person name="Macino G."/>
            <person name="Catcheside D."/>
            <person name="Li W."/>
            <person name="Pratt R.J."/>
            <person name="Osmani S.A."/>
            <person name="DeSouza C.P."/>
            <person name="Glass L."/>
            <person name="Orbach M.J."/>
            <person name="Berglund J.A."/>
            <person name="Voelker R."/>
            <person name="Yarden O."/>
            <person name="Plamann M."/>
            <person name="Seiler S."/>
            <person name="Dunlap J."/>
            <person name="Radford A."/>
            <person name="Aramayo R."/>
            <person name="Natvig D.O."/>
            <person name="Alex L.A."/>
            <person name="Mannhaupt G."/>
            <person name="Ebbole D.J."/>
            <person name="Freitag M."/>
            <person name="Paulsen I."/>
            <person name="Sachs M.S."/>
            <person name="Lander E.S."/>
            <person name="Nusbaum C."/>
            <person name="Birren B."/>
        </authorList>
    </citation>
    <scope>NUCLEOTIDE SEQUENCE [LARGE SCALE GENOMIC DNA]</scope>
    <source>
        <strain evidence="3">ATCC 24698 / 74-OR23-1A / CBS 708.71 / DSM 1257 / FGSC 987</strain>
    </source>
</reference>
<feature type="compositionally biased region" description="Low complexity" evidence="1">
    <location>
        <begin position="216"/>
        <end position="237"/>
    </location>
</feature>
<dbReference type="PaxDb" id="5141-EFNCRP00000003308"/>
<dbReference type="Gene3D" id="3.40.50.150">
    <property type="entry name" value="Vaccinia Virus protein VP39"/>
    <property type="match status" value="1"/>
</dbReference>
<dbReference type="InterPro" id="IPR029063">
    <property type="entry name" value="SAM-dependent_MTases_sf"/>
</dbReference>
<dbReference type="Proteomes" id="UP000001805">
    <property type="component" value="Chromosome 2, Linkage Group V"/>
</dbReference>
<evidence type="ECO:0000313" key="2">
    <source>
        <dbReference type="EMBL" id="EAA31969.2"/>
    </source>
</evidence>
<keyword evidence="3" id="KW-1185">Reference proteome</keyword>
<evidence type="ECO:0000256" key="1">
    <source>
        <dbReference type="SAM" id="MobiDB-lite"/>
    </source>
</evidence>
<feature type="region of interest" description="Disordered" evidence="1">
    <location>
        <begin position="216"/>
        <end position="240"/>
    </location>
</feature>
<protein>
    <recommendedName>
        <fullName evidence="4">S-adenosyl-L-methionine-dependent methyltransferase</fullName>
    </recommendedName>
</protein>
<dbReference type="PANTHER" id="PTHR18895:SF74">
    <property type="entry name" value="MTRF1L RELEASE FACTOR GLUTAMINE METHYLTRANSFERASE"/>
    <property type="match status" value="1"/>
</dbReference>
<evidence type="ECO:0008006" key="4">
    <source>
        <dbReference type="Google" id="ProtNLM"/>
    </source>
</evidence>
<dbReference type="InParanoid" id="Q1K7F9"/>
<dbReference type="GeneID" id="3877333"/>
<dbReference type="SUPFAM" id="SSF53335">
    <property type="entry name" value="S-adenosyl-L-methionine-dependent methyltransferases"/>
    <property type="match status" value="1"/>
</dbReference>
<dbReference type="CDD" id="cd02440">
    <property type="entry name" value="AdoMet_MTases"/>
    <property type="match status" value="1"/>
</dbReference>